<evidence type="ECO:0000313" key="1">
    <source>
        <dbReference type="EMBL" id="EFJ49424.1"/>
    </source>
</evidence>
<accession>D8TSS5</accession>
<dbReference type="OrthoDB" id="508969at2759"/>
<gene>
    <name evidence="1" type="ORF">VOLCADRAFT_117216</name>
</gene>
<reference evidence="1 2" key="1">
    <citation type="journal article" date="2010" name="Science">
        <title>Genomic analysis of organismal complexity in the multicellular green alga Volvox carteri.</title>
        <authorList>
            <person name="Prochnik S.E."/>
            <person name="Umen J."/>
            <person name="Nedelcu A.M."/>
            <person name="Hallmann A."/>
            <person name="Miller S.M."/>
            <person name="Nishii I."/>
            <person name="Ferris P."/>
            <person name="Kuo A."/>
            <person name="Mitros T."/>
            <person name="Fritz-Laylin L.K."/>
            <person name="Hellsten U."/>
            <person name="Chapman J."/>
            <person name="Simakov O."/>
            <person name="Rensing S.A."/>
            <person name="Terry A."/>
            <person name="Pangilinan J."/>
            <person name="Kapitonov V."/>
            <person name="Jurka J."/>
            <person name="Salamov A."/>
            <person name="Shapiro H."/>
            <person name="Schmutz J."/>
            <person name="Grimwood J."/>
            <person name="Lindquist E."/>
            <person name="Lucas S."/>
            <person name="Grigoriev I.V."/>
            <person name="Schmitt R."/>
            <person name="Kirk D."/>
            <person name="Rokhsar D.S."/>
        </authorList>
    </citation>
    <scope>NUCLEOTIDE SEQUENCE [LARGE SCALE GENOMIC DNA]</scope>
    <source>
        <strain evidence="2">f. Nagariensis / Eve</strain>
    </source>
</reference>
<name>D8TSS5_VOLCA</name>
<dbReference type="eggNOG" id="ENOG502S8CR">
    <property type="taxonomic scope" value="Eukaryota"/>
</dbReference>
<dbReference type="AlphaFoldDB" id="D8TSS5"/>
<keyword evidence="2" id="KW-1185">Reference proteome</keyword>
<feature type="non-terminal residue" evidence="1">
    <location>
        <position position="176"/>
    </location>
</feature>
<sequence length="176" mass="18688">MLSLERGIGKAYGAEAELQATGAFCAEVFPDLPIATTWQNLAKALRGGLNATDSANSTADHSAPAVTHYTTRPGALKVVTAAANLRSEYDIERRLVATAGDGAVFAGGQRADALLCVSGSHPVRSLPLVSRFLYSSLDTLRLAQRLRRRGYLPPDTQLWVVANPNTEPSAALLEAK</sequence>
<dbReference type="InParanoid" id="D8TSS5"/>
<dbReference type="GeneID" id="9618689"/>
<proteinExistence type="predicted"/>
<organism evidence="2">
    <name type="scientific">Volvox carteri f. nagariensis</name>
    <dbReference type="NCBI Taxonomy" id="3068"/>
    <lineage>
        <taxon>Eukaryota</taxon>
        <taxon>Viridiplantae</taxon>
        <taxon>Chlorophyta</taxon>
        <taxon>core chlorophytes</taxon>
        <taxon>Chlorophyceae</taxon>
        <taxon>CS clade</taxon>
        <taxon>Chlamydomonadales</taxon>
        <taxon>Volvocaceae</taxon>
        <taxon>Volvox</taxon>
    </lineage>
</organism>
<dbReference type="RefSeq" id="XP_002949405.1">
    <property type="nucleotide sequence ID" value="XM_002949359.1"/>
</dbReference>
<dbReference type="EMBL" id="GL378335">
    <property type="protein sequence ID" value="EFJ49424.1"/>
    <property type="molecule type" value="Genomic_DNA"/>
</dbReference>
<dbReference type="Proteomes" id="UP000001058">
    <property type="component" value="Unassembled WGS sequence"/>
</dbReference>
<dbReference type="KEGG" id="vcn:VOLCADRAFT_117216"/>
<evidence type="ECO:0000313" key="2">
    <source>
        <dbReference type="Proteomes" id="UP000001058"/>
    </source>
</evidence>
<protein>
    <submittedName>
        <fullName evidence="1">Uncharacterized protein</fullName>
    </submittedName>
</protein>